<feature type="domain" description="Type IV / VI secretion system DotU" evidence="2">
    <location>
        <begin position="63"/>
        <end position="262"/>
    </location>
</feature>
<dbReference type="Proteomes" id="UP001236748">
    <property type="component" value="Chromosome"/>
</dbReference>
<sequence>MTMDSEYPQDEKTVLLDREGLGPARGAMTDCPSPPRFEQLEDRMIYSAHLQGAARFNLGSNILLTAAWELLLQVVRLKAGPGREGLQALNDQLSLGVNAFEARALHQGAENSQVMSARYVLCSVIDEAVVTTSWGSRSDWSKTSLLSRFHNETFGGEKFFQLLERLSRDPVKHVALLELMYVCLSLGFEGKYRVMERGRVQLETLHDAVYRQIRHVRGERLPLCRSPETGRAPQARIRLVSTTWVALCVLGCLLVMYSGFAWLLGQERMTALQPFQSSMPGPSRTPL</sequence>
<dbReference type="Pfam" id="PF09850">
    <property type="entry name" value="DotU"/>
    <property type="match status" value="1"/>
</dbReference>
<feature type="transmembrane region" description="Helical" evidence="1">
    <location>
        <begin position="244"/>
        <end position="264"/>
    </location>
</feature>
<dbReference type="PANTHER" id="PTHR38033">
    <property type="entry name" value="MEMBRANE PROTEIN-RELATED"/>
    <property type="match status" value="1"/>
</dbReference>
<keyword evidence="1" id="KW-0812">Transmembrane</keyword>
<proteinExistence type="predicted"/>
<reference evidence="3 4" key="1">
    <citation type="submission" date="2023-02" db="EMBL/GenBank/DDBJ databases">
        <title>Evolution of Hrp T3SS in non-pathogenic Pseudomonas fluorescens.</title>
        <authorList>
            <person name="Liao K."/>
            <person name="Wei H."/>
            <person name="Gu Y."/>
        </authorList>
    </citation>
    <scope>NUCLEOTIDE SEQUENCE [LARGE SCALE GENOMIC DNA]</scope>
    <source>
        <strain evidence="3 4">FP2043</strain>
    </source>
</reference>
<dbReference type="EMBL" id="CP117450">
    <property type="protein sequence ID" value="WLH04421.1"/>
    <property type="molecule type" value="Genomic_DNA"/>
</dbReference>
<keyword evidence="1" id="KW-0472">Membrane</keyword>
<keyword evidence="4" id="KW-1185">Reference proteome</keyword>
<keyword evidence="1" id="KW-1133">Transmembrane helix</keyword>
<evidence type="ECO:0000259" key="2">
    <source>
        <dbReference type="Pfam" id="PF09850"/>
    </source>
</evidence>
<dbReference type="PANTHER" id="PTHR38033:SF1">
    <property type="entry name" value="DOTU FAMILY TYPE IV_VI SECRETION SYSTEM PROTEIN"/>
    <property type="match status" value="1"/>
</dbReference>
<accession>A0ABY9FM75</accession>
<dbReference type="InterPro" id="IPR038522">
    <property type="entry name" value="T4/T6SS_DotU_sf"/>
</dbReference>
<dbReference type="NCBIfam" id="TIGR03349">
    <property type="entry name" value="IV_VI_DotU"/>
    <property type="match status" value="1"/>
</dbReference>
<dbReference type="RefSeq" id="WP_122768664.1">
    <property type="nucleotide sequence ID" value="NZ_CP117450.1"/>
</dbReference>
<dbReference type="NCBIfam" id="NF038228">
    <property type="entry name" value="IcmH_DotU_IVB"/>
    <property type="match status" value="1"/>
</dbReference>
<protein>
    <submittedName>
        <fullName evidence="3">Type IVB secretion system protein IcmH/DotU</fullName>
    </submittedName>
</protein>
<organism evidence="3 4">
    <name type="scientific">Pseudomonas lurida</name>
    <dbReference type="NCBI Taxonomy" id="244566"/>
    <lineage>
        <taxon>Bacteria</taxon>
        <taxon>Pseudomonadati</taxon>
        <taxon>Pseudomonadota</taxon>
        <taxon>Gammaproteobacteria</taxon>
        <taxon>Pseudomonadales</taxon>
        <taxon>Pseudomonadaceae</taxon>
        <taxon>Pseudomonas</taxon>
    </lineage>
</organism>
<gene>
    <name evidence="3" type="primary">icmH</name>
    <name evidence="3" type="ORF">PSH67_16335</name>
</gene>
<evidence type="ECO:0000313" key="3">
    <source>
        <dbReference type="EMBL" id="WLH04421.1"/>
    </source>
</evidence>
<dbReference type="Gene3D" id="1.25.40.590">
    <property type="entry name" value="Type IV / VI secretion system, DotU"/>
    <property type="match status" value="1"/>
</dbReference>
<evidence type="ECO:0000256" key="1">
    <source>
        <dbReference type="SAM" id="Phobius"/>
    </source>
</evidence>
<name>A0ABY9FM75_9PSED</name>
<evidence type="ECO:0000313" key="4">
    <source>
        <dbReference type="Proteomes" id="UP001236748"/>
    </source>
</evidence>
<dbReference type="InterPro" id="IPR017732">
    <property type="entry name" value="T4/T6SS_DotU"/>
</dbReference>